<dbReference type="AlphaFoldDB" id="A0A6A6IH66"/>
<reference evidence="1" key="1">
    <citation type="journal article" date="2020" name="Stud. Mycol.">
        <title>101 Dothideomycetes genomes: a test case for predicting lifestyles and emergence of pathogens.</title>
        <authorList>
            <person name="Haridas S."/>
            <person name="Albert R."/>
            <person name="Binder M."/>
            <person name="Bloem J."/>
            <person name="Labutti K."/>
            <person name="Salamov A."/>
            <person name="Andreopoulos B."/>
            <person name="Baker S."/>
            <person name="Barry K."/>
            <person name="Bills G."/>
            <person name="Bluhm B."/>
            <person name="Cannon C."/>
            <person name="Castanera R."/>
            <person name="Culley D."/>
            <person name="Daum C."/>
            <person name="Ezra D."/>
            <person name="Gonzalez J."/>
            <person name="Henrissat B."/>
            <person name="Kuo A."/>
            <person name="Liang C."/>
            <person name="Lipzen A."/>
            <person name="Lutzoni F."/>
            <person name="Magnuson J."/>
            <person name="Mondo S."/>
            <person name="Nolan M."/>
            <person name="Ohm R."/>
            <person name="Pangilinan J."/>
            <person name="Park H.-J."/>
            <person name="Ramirez L."/>
            <person name="Alfaro M."/>
            <person name="Sun H."/>
            <person name="Tritt A."/>
            <person name="Yoshinaga Y."/>
            <person name="Zwiers L.-H."/>
            <person name="Turgeon B."/>
            <person name="Goodwin S."/>
            <person name="Spatafora J."/>
            <person name="Crous P."/>
            <person name="Grigoriev I."/>
        </authorList>
    </citation>
    <scope>NUCLEOTIDE SEQUENCE</scope>
    <source>
        <strain evidence="1">CBS 122368</strain>
    </source>
</reference>
<dbReference type="RefSeq" id="XP_033683914.1">
    <property type="nucleotide sequence ID" value="XM_033828974.1"/>
</dbReference>
<gene>
    <name evidence="1" type="ORF">BU26DRAFT_519103</name>
</gene>
<dbReference type="Proteomes" id="UP000800094">
    <property type="component" value="Unassembled WGS sequence"/>
</dbReference>
<dbReference type="GeneID" id="54582304"/>
<evidence type="ECO:0000313" key="1">
    <source>
        <dbReference type="EMBL" id="KAF2248910.1"/>
    </source>
</evidence>
<proteinExistence type="predicted"/>
<keyword evidence="2" id="KW-1185">Reference proteome</keyword>
<protein>
    <recommendedName>
        <fullName evidence="3">F-box domain-containing protein</fullName>
    </recommendedName>
</protein>
<accession>A0A6A6IH66</accession>
<dbReference type="PANTHER" id="PTHR42085">
    <property type="entry name" value="F-BOX DOMAIN-CONTAINING PROTEIN"/>
    <property type="match status" value="1"/>
</dbReference>
<evidence type="ECO:0000313" key="2">
    <source>
        <dbReference type="Proteomes" id="UP000800094"/>
    </source>
</evidence>
<dbReference type="InterPro" id="IPR038883">
    <property type="entry name" value="AN11006-like"/>
</dbReference>
<name>A0A6A6IH66_9PLEO</name>
<sequence length="270" mass="30708">MQPETPNTRSPHATLLLPPELRNAVYTHLLLSAKPLWLVPSPRTPQKFRLREHAPQDHAAILCTLHELSRVSRATSQEARSFFYARNSVRLVTYAYEYLPLFTSYLRSLGRAKRGMLGDLAMTGLMYSSKGEEEEEELQKLLGGCTALRKLELQLNVRQFCASDLDGLARNLRGGSELPRVDFSGWARVIARLERLERVRFLLTEYVDEAAVREGGMLAPEDVERSRVDALARALEVQLVEAVRLQGKCVDIDVTYDGGRRMPYWGVLWH</sequence>
<evidence type="ECO:0008006" key="3">
    <source>
        <dbReference type="Google" id="ProtNLM"/>
    </source>
</evidence>
<organism evidence="1 2">
    <name type="scientific">Trematosphaeria pertusa</name>
    <dbReference type="NCBI Taxonomy" id="390896"/>
    <lineage>
        <taxon>Eukaryota</taxon>
        <taxon>Fungi</taxon>
        <taxon>Dikarya</taxon>
        <taxon>Ascomycota</taxon>
        <taxon>Pezizomycotina</taxon>
        <taxon>Dothideomycetes</taxon>
        <taxon>Pleosporomycetidae</taxon>
        <taxon>Pleosporales</taxon>
        <taxon>Massarineae</taxon>
        <taxon>Trematosphaeriaceae</taxon>
        <taxon>Trematosphaeria</taxon>
    </lineage>
</organism>
<dbReference type="OrthoDB" id="3779631at2759"/>
<dbReference type="PANTHER" id="PTHR42085:SF1">
    <property type="entry name" value="F-BOX DOMAIN-CONTAINING PROTEIN"/>
    <property type="match status" value="1"/>
</dbReference>
<dbReference type="EMBL" id="ML987195">
    <property type="protein sequence ID" value="KAF2248910.1"/>
    <property type="molecule type" value="Genomic_DNA"/>
</dbReference>